<accession>A0ABQ0L0K8</accession>
<gene>
    <name evidence="1" type="ORF">MCHLO_02147</name>
</gene>
<evidence type="ECO:0000313" key="2">
    <source>
        <dbReference type="Proteomes" id="UP000815677"/>
    </source>
</evidence>
<keyword evidence="2" id="KW-1185">Reference proteome</keyword>
<proteinExistence type="predicted"/>
<reference evidence="1" key="1">
    <citation type="submission" date="2014-09" db="EMBL/GenBank/DDBJ databases">
        <title>Genome sequence of the luminous mushroom Mycena chlorophos for searching fungal bioluminescence genes.</title>
        <authorList>
            <person name="Tanaka Y."/>
            <person name="Kasuga D."/>
            <person name="Oba Y."/>
            <person name="Hase S."/>
            <person name="Sato K."/>
            <person name="Oba Y."/>
            <person name="Sakakibara Y."/>
        </authorList>
    </citation>
    <scope>NUCLEOTIDE SEQUENCE</scope>
</reference>
<organism evidence="1 2">
    <name type="scientific">Mycena chlorophos</name>
    <name type="common">Agaric fungus</name>
    <name type="synonym">Agaricus chlorophos</name>
    <dbReference type="NCBI Taxonomy" id="658473"/>
    <lineage>
        <taxon>Eukaryota</taxon>
        <taxon>Fungi</taxon>
        <taxon>Dikarya</taxon>
        <taxon>Basidiomycota</taxon>
        <taxon>Agaricomycotina</taxon>
        <taxon>Agaricomycetes</taxon>
        <taxon>Agaricomycetidae</taxon>
        <taxon>Agaricales</taxon>
        <taxon>Marasmiineae</taxon>
        <taxon>Mycenaceae</taxon>
        <taxon>Mycena</taxon>
    </lineage>
</organism>
<sequence>MLVASSRRWRTANIVIFGATPDARLRLQWLAALNGNLPVLERIAMEPLPLVRLTKVPQLKSTYLRFNGRRSRLLRSLESTALYDQSLHLALNLHPSPSSGFMPELQSPARELHLTVWDWTREEGALKRIVDRALARLQLPNVQALTLASAQPSGNSPAEGDLLLAPITFREFLTRSNASGLRRLTLINFAIDPQALPACLAVLDALEELTLSDIPGTTVITTTLIKRLTPHVGYSGTCANAILPKLHTLILETAQRFEPAALCDFVNARNKLLALGGTRKRFHCIVNAHLPHPSLKLVPAPNGAAGSLFDAEMGLVLRSFGALRAEAHRRGMLGTGIVEVKLVDGLRKRMGRSSWAAIW</sequence>
<evidence type="ECO:0000313" key="1">
    <source>
        <dbReference type="EMBL" id="GAT44532.1"/>
    </source>
</evidence>
<name>A0ABQ0L0K8_MYCCL</name>
<dbReference type="Proteomes" id="UP000815677">
    <property type="component" value="Unassembled WGS sequence"/>
</dbReference>
<evidence type="ECO:0008006" key="3">
    <source>
        <dbReference type="Google" id="ProtNLM"/>
    </source>
</evidence>
<dbReference type="EMBL" id="DF839781">
    <property type="protein sequence ID" value="GAT44532.1"/>
    <property type="molecule type" value="Genomic_DNA"/>
</dbReference>
<protein>
    <recommendedName>
        <fullName evidence="3">F-box domain-containing protein</fullName>
    </recommendedName>
</protein>